<feature type="transmembrane region" description="Helical" evidence="8">
    <location>
        <begin position="317"/>
        <end position="342"/>
    </location>
</feature>
<feature type="transmembrane region" description="Helical" evidence="8">
    <location>
        <begin position="233"/>
        <end position="253"/>
    </location>
</feature>
<dbReference type="PROSITE" id="PS50267">
    <property type="entry name" value="NA_NEUROTRAN_SYMP_3"/>
    <property type="match status" value="1"/>
</dbReference>
<dbReference type="PRINTS" id="PR00176">
    <property type="entry name" value="NANEUSMPORT"/>
</dbReference>
<feature type="binding site" evidence="6">
    <location>
        <position position="291"/>
    </location>
    <ligand>
        <name>Na(+)</name>
        <dbReference type="ChEBI" id="CHEBI:29101"/>
        <label>1</label>
    </ligand>
</feature>
<dbReference type="GO" id="GO:0046872">
    <property type="term" value="F:metal ion binding"/>
    <property type="evidence" value="ECO:0007669"/>
    <property type="project" value="UniProtKB-KW"/>
</dbReference>
<comment type="subcellular location">
    <subcellularLocation>
        <location evidence="1">Membrane</location>
        <topology evidence="1">Multi-pass membrane protein</topology>
    </subcellularLocation>
</comment>
<keyword evidence="5 8" id="KW-0472">Membrane</keyword>
<organism evidence="9 10">
    <name type="scientific">Gadus morhua</name>
    <name type="common">Atlantic cod</name>
    <dbReference type="NCBI Taxonomy" id="8049"/>
    <lineage>
        <taxon>Eukaryota</taxon>
        <taxon>Metazoa</taxon>
        <taxon>Chordata</taxon>
        <taxon>Craniata</taxon>
        <taxon>Vertebrata</taxon>
        <taxon>Euteleostomi</taxon>
        <taxon>Actinopterygii</taxon>
        <taxon>Neopterygii</taxon>
        <taxon>Teleostei</taxon>
        <taxon>Neoteleostei</taxon>
        <taxon>Acanthomorphata</taxon>
        <taxon>Zeiogadaria</taxon>
        <taxon>Gadariae</taxon>
        <taxon>Gadiformes</taxon>
        <taxon>Gadoidei</taxon>
        <taxon>Gadidae</taxon>
        <taxon>Gadus</taxon>
    </lineage>
</organism>
<reference evidence="9" key="2">
    <citation type="submission" date="2025-09" db="UniProtKB">
        <authorList>
            <consortium name="Ensembl"/>
        </authorList>
    </citation>
    <scope>IDENTIFICATION</scope>
</reference>
<dbReference type="InterPro" id="IPR000175">
    <property type="entry name" value="Na/ntran_symport"/>
</dbReference>
<evidence type="ECO:0000256" key="8">
    <source>
        <dbReference type="SAM" id="Phobius"/>
    </source>
</evidence>
<feature type="binding site" evidence="6">
    <location>
        <position position="388"/>
    </location>
    <ligand>
        <name>Na(+)</name>
        <dbReference type="ChEBI" id="CHEBI:29101"/>
        <label>1</label>
    </ligand>
</feature>
<feature type="transmembrane region" description="Helical" evidence="8">
    <location>
        <begin position="449"/>
        <end position="471"/>
    </location>
</feature>
<evidence type="ECO:0000313" key="10">
    <source>
        <dbReference type="Proteomes" id="UP000694546"/>
    </source>
</evidence>
<dbReference type="GO" id="GO:0022858">
    <property type="term" value="F:alanine transmembrane transporter activity"/>
    <property type="evidence" value="ECO:0007669"/>
    <property type="project" value="TreeGrafter"/>
</dbReference>
<dbReference type="Proteomes" id="UP000694546">
    <property type="component" value="Chromosome 13"/>
</dbReference>
<keyword evidence="3 7" id="KW-0812">Transmembrane</keyword>
<feature type="transmembrane region" description="Helical" evidence="8">
    <location>
        <begin position="288"/>
        <end position="305"/>
    </location>
</feature>
<dbReference type="GeneTree" id="ENSGT00940000159688"/>
<evidence type="ECO:0000256" key="5">
    <source>
        <dbReference type="ARBA" id="ARBA00023136"/>
    </source>
</evidence>
<evidence type="ECO:0000256" key="1">
    <source>
        <dbReference type="ARBA" id="ARBA00004141"/>
    </source>
</evidence>
<accession>A0A8C5CX00</accession>
<keyword evidence="10" id="KW-1185">Reference proteome</keyword>
<dbReference type="NCBIfam" id="NF037979">
    <property type="entry name" value="Na_transp"/>
    <property type="match status" value="1"/>
</dbReference>
<dbReference type="Pfam" id="PF00209">
    <property type="entry name" value="SNF"/>
    <property type="match status" value="1"/>
</dbReference>
<dbReference type="GO" id="GO:1901235">
    <property type="term" value="F:(R)-carnitine transmembrane transporter activity"/>
    <property type="evidence" value="ECO:0007669"/>
    <property type="project" value="TreeGrafter"/>
</dbReference>
<dbReference type="Ensembl" id="ENSGMOT00000056749.1">
    <property type="protein sequence ID" value="ENSGMOP00000066857.1"/>
    <property type="gene ID" value="ENSGMOG00000014922.2"/>
</dbReference>
<feature type="transmembrane region" description="Helical" evidence="8">
    <location>
        <begin position="362"/>
        <end position="388"/>
    </location>
</feature>
<feature type="transmembrane region" description="Helical" evidence="8">
    <location>
        <begin position="50"/>
        <end position="68"/>
    </location>
</feature>
<sequence>DRKLKEDENTVRGNWTNKREYLLSMIGMAVGLGNIWRFPYLAYKNGGGAFLIPYFIMLICLGVPLYFLETALGQFCSQGPINTWSAVPLLQGVGMAGLIGNVMVSIYYGVILSYTLYYLFASFQYPLPWTNVLDGVNCTSPQHGTHYVRLCFYPDTIQKYMSVSNWTRENRSCTTSNITTSLTEQYWDQVVLQRSSGLGETGSIVWQLALCLLLSSIIIAAVLLKGIKSSGKVVYFTATFPYVVLTILLIRGLTLEGAKDGIDFYIGSKSNLTKLAEIEVWRDAATQIFYSLSVGFGGVTALSSYNKFQNNLVVDTFLICIINCATSIFAGFAIFSILGYMAHIYGIPIEEVTKEGFGLAFIVYPAALANLPISPLWSILFFLMLFTLGLDSQFAGMELITTCLHDAFPKYIEKKRALIAIVTCAFMFLLGLPCVTQAGIYWVTLIDHFVAGWVVLVIGFLEVFGIFYIYGGRRFITDIEMMIGTKSVWFWLYWRLCWYFVTPFVTLIILVLSLAMSIPPTYGTVEYPAWGLDLGWCMAVFCIVLIPATALYKLAGAQGSFRKVLLCSPSEDWHPYLDVHRGERYSQERFHTGNVVDDEPSCRTCCLS</sequence>
<feature type="transmembrane region" description="Helical" evidence="8">
    <location>
        <begin position="21"/>
        <end position="38"/>
    </location>
</feature>
<dbReference type="PANTHER" id="PTHR11616:SF286">
    <property type="entry name" value="SODIUM- AND CHLORIDE-DEPENDENT NEUTRAL AND BASIC AMINO ACID TRANSPORTER B(0+)"/>
    <property type="match status" value="1"/>
</dbReference>
<dbReference type="PROSITE" id="PS00610">
    <property type="entry name" value="NA_NEUROTRAN_SYMP_1"/>
    <property type="match status" value="1"/>
</dbReference>
<feature type="binding site" evidence="6">
    <location>
        <position position="323"/>
    </location>
    <ligand>
        <name>Na(+)</name>
        <dbReference type="ChEBI" id="CHEBI:29101"/>
        <label>1</label>
    </ligand>
</feature>
<dbReference type="GO" id="GO:0005886">
    <property type="term" value="C:plasma membrane"/>
    <property type="evidence" value="ECO:0007669"/>
    <property type="project" value="TreeGrafter"/>
</dbReference>
<reference evidence="9" key="1">
    <citation type="submission" date="2025-08" db="UniProtKB">
        <authorList>
            <consortium name="Ensembl"/>
        </authorList>
    </citation>
    <scope>IDENTIFICATION</scope>
</reference>
<dbReference type="GO" id="GO:0001761">
    <property type="term" value="F:beta-alanine transmembrane transporter activity"/>
    <property type="evidence" value="ECO:0007669"/>
    <property type="project" value="TreeGrafter"/>
</dbReference>
<evidence type="ECO:0000256" key="4">
    <source>
        <dbReference type="ARBA" id="ARBA00022989"/>
    </source>
</evidence>
<feature type="transmembrane region" description="Helical" evidence="8">
    <location>
        <begin position="204"/>
        <end position="224"/>
    </location>
</feature>
<keyword evidence="7" id="KW-0769">Symport</keyword>
<dbReference type="GO" id="GO:0089718">
    <property type="term" value="P:amino acid import across plasma membrane"/>
    <property type="evidence" value="ECO:0007669"/>
    <property type="project" value="TreeGrafter"/>
</dbReference>
<name>A0A8C5CX00_GADMO</name>
<evidence type="ECO:0000256" key="3">
    <source>
        <dbReference type="ARBA" id="ARBA00022692"/>
    </source>
</evidence>
<evidence type="ECO:0000256" key="2">
    <source>
        <dbReference type="ARBA" id="ARBA00022448"/>
    </source>
</evidence>
<proteinExistence type="inferred from homology"/>
<keyword evidence="6" id="KW-0479">Metal-binding</keyword>
<evidence type="ECO:0000256" key="7">
    <source>
        <dbReference type="RuleBase" id="RU003732"/>
    </source>
</evidence>
<evidence type="ECO:0000256" key="6">
    <source>
        <dbReference type="PIRSR" id="PIRSR600175-1"/>
    </source>
</evidence>
<feature type="transmembrane region" description="Helical" evidence="8">
    <location>
        <begin position="530"/>
        <end position="552"/>
    </location>
</feature>
<dbReference type="AlphaFoldDB" id="A0A8C5CX00"/>
<keyword evidence="4 8" id="KW-1133">Transmembrane helix</keyword>
<comment type="similarity">
    <text evidence="7">Belongs to the sodium:neurotransmitter symporter (SNF) (TC 2.A.22) family.</text>
</comment>
<feature type="transmembrane region" description="Helical" evidence="8">
    <location>
        <begin position="417"/>
        <end position="443"/>
    </location>
</feature>
<feature type="transmembrane region" description="Helical" evidence="8">
    <location>
        <begin position="89"/>
        <end position="120"/>
    </location>
</feature>
<dbReference type="SUPFAM" id="SSF161070">
    <property type="entry name" value="SNF-like"/>
    <property type="match status" value="1"/>
</dbReference>
<feature type="binding site" evidence="6">
    <location>
        <position position="391"/>
    </location>
    <ligand>
        <name>Na(+)</name>
        <dbReference type="ChEBI" id="CHEBI:29101"/>
        <label>1</label>
    </ligand>
</feature>
<feature type="binding site" evidence="6">
    <location>
        <position position="392"/>
    </location>
    <ligand>
        <name>Na(+)</name>
        <dbReference type="ChEBI" id="CHEBI:29101"/>
        <label>1</label>
    </ligand>
</feature>
<feature type="binding site" evidence="6">
    <location>
        <position position="27"/>
    </location>
    <ligand>
        <name>Na(+)</name>
        <dbReference type="ChEBI" id="CHEBI:29101"/>
        <label>1</label>
    </ligand>
</feature>
<dbReference type="InterPro" id="IPR037272">
    <property type="entry name" value="SNS_sf"/>
</dbReference>
<feature type="transmembrane region" description="Helical" evidence="8">
    <location>
        <begin position="492"/>
        <end position="518"/>
    </location>
</feature>
<dbReference type="GO" id="GO:0015657">
    <property type="term" value="F:branched-chain amino acid:sodium symporter activity"/>
    <property type="evidence" value="ECO:0007669"/>
    <property type="project" value="TreeGrafter"/>
</dbReference>
<feature type="binding site" evidence="6">
    <location>
        <position position="34"/>
    </location>
    <ligand>
        <name>Na(+)</name>
        <dbReference type="ChEBI" id="CHEBI:29101"/>
        <label>1</label>
    </ligand>
</feature>
<feature type="binding site" evidence="6">
    <location>
        <position position="30"/>
    </location>
    <ligand>
        <name>Na(+)</name>
        <dbReference type="ChEBI" id="CHEBI:29101"/>
        <label>1</label>
    </ligand>
</feature>
<evidence type="ECO:0000313" key="9">
    <source>
        <dbReference type="Ensembl" id="ENSGMOP00000066857.1"/>
    </source>
</evidence>
<dbReference type="GO" id="GO:0015374">
    <property type="term" value="F:neutral, basic amino acid:sodium:chloride symporter activity"/>
    <property type="evidence" value="ECO:0007669"/>
    <property type="project" value="TreeGrafter"/>
</dbReference>
<protein>
    <recommendedName>
        <fullName evidence="7">Transporter</fullName>
    </recommendedName>
</protein>
<keyword evidence="2 7" id="KW-0813">Transport</keyword>
<keyword evidence="6" id="KW-0915">Sodium</keyword>
<feature type="binding site" evidence="6">
    <location>
        <position position="29"/>
    </location>
    <ligand>
        <name>Na(+)</name>
        <dbReference type="ChEBI" id="CHEBI:29101"/>
        <label>1</label>
    </ligand>
</feature>
<dbReference type="PANTHER" id="PTHR11616">
    <property type="entry name" value="SODIUM/CHLORIDE DEPENDENT TRANSPORTER"/>
    <property type="match status" value="1"/>
</dbReference>